<proteinExistence type="predicted"/>
<reference evidence="2" key="1">
    <citation type="submission" date="2025-08" db="UniProtKB">
        <authorList>
            <consortium name="RefSeq"/>
        </authorList>
    </citation>
    <scope>IDENTIFICATION</scope>
</reference>
<dbReference type="CDD" id="cd00303">
    <property type="entry name" value="retropepsin_like"/>
    <property type="match status" value="1"/>
</dbReference>
<dbReference type="Gene3D" id="2.40.70.10">
    <property type="entry name" value="Acid Proteases"/>
    <property type="match status" value="1"/>
</dbReference>
<evidence type="ECO:0000256" key="1">
    <source>
        <dbReference type="SAM" id="MobiDB-lite"/>
    </source>
</evidence>
<feature type="region of interest" description="Disordered" evidence="1">
    <location>
        <begin position="93"/>
        <end position="136"/>
    </location>
</feature>
<feature type="compositionally biased region" description="Basic residues" evidence="1">
    <location>
        <begin position="125"/>
        <end position="136"/>
    </location>
</feature>
<dbReference type="AlphaFoldDB" id="A0A1S3YZJ3"/>
<dbReference type="PANTHER" id="PTHR33067:SF31">
    <property type="entry name" value="RNA-DIRECTED DNA POLYMERASE"/>
    <property type="match status" value="1"/>
</dbReference>
<accession>A0A1S3YZJ3</accession>
<sequence>MSLQLADQTTIIPEGIVEDVLVRVNKFVFHMDFIVVNMEENREVHLILGRPFLATGRAILDIQKRQLILRMGEEMVLFKMEGAMSSLKERYGESKHDKFGVHPKKAAHTQSGRRNDALQDGRSNRGLKRARWRELG</sequence>
<dbReference type="OrthoDB" id="1934381at2759"/>
<dbReference type="PaxDb" id="4097-A0A1S3YZJ3"/>
<dbReference type="KEGG" id="nta:107781426"/>
<evidence type="ECO:0000313" key="2">
    <source>
        <dbReference type="RefSeq" id="XP_016457614.1"/>
    </source>
</evidence>
<feature type="compositionally biased region" description="Basic and acidic residues" evidence="1">
    <location>
        <begin position="113"/>
        <end position="123"/>
    </location>
</feature>
<organism evidence="2">
    <name type="scientific">Nicotiana tabacum</name>
    <name type="common">Common tobacco</name>
    <dbReference type="NCBI Taxonomy" id="4097"/>
    <lineage>
        <taxon>Eukaryota</taxon>
        <taxon>Viridiplantae</taxon>
        <taxon>Streptophyta</taxon>
        <taxon>Embryophyta</taxon>
        <taxon>Tracheophyta</taxon>
        <taxon>Spermatophyta</taxon>
        <taxon>Magnoliopsida</taxon>
        <taxon>eudicotyledons</taxon>
        <taxon>Gunneridae</taxon>
        <taxon>Pentapetalae</taxon>
        <taxon>asterids</taxon>
        <taxon>lamiids</taxon>
        <taxon>Solanales</taxon>
        <taxon>Solanaceae</taxon>
        <taxon>Nicotianoideae</taxon>
        <taxon>Nicotianeae</taxon>
        <taxon>Nicotiana</taxon>
    </lineage>
</organism>
<dbReference type="PANTHER" id="PTHR33067">
    <property type="entry name" value="RNA-DIRECTED DNA POLYMERASE-RELATED"/>
    <property type="match status" value="1"/>
</dbReference>
<gene>
    <name evidence="2" type="primary">LOC107781426</name>
</gene>
<dbReference type="RefSeq" id="XP_016457614.1">
    <property type="nucleotide sequence ID" value="XM_016602128.1"/>
</dbReference>
<protein>
    <submittedName>
        <fullName evidence="2">Uncharacterized protein</fullName>
    </submittedName>
</protein>
<name>A0A1S3YZJ3_TOBAC</name>
<dbReference type="InterPro" id="IPR021109">
    <property type="entry name" value="Peptidase_aspartic_dom_sf"/>
</dbReference>